<keyword evidence="2" id="KW-1185">Reference proteome</keyword>
<evidence type="ECO:0000256" key="1">
    <source>
        <dbReference type="SAM" id="SignalP"/>
    </source>
</evidence>
<evidence type="ECO:0000313" key="2">
    <source>
        <dbReference type="Proteomes" id="UP000515135"/>
    </source>
</evidence>
<proteinExistence type="predicted"/>
<feature type="chain" id="PRO_5028162774" evidence="1">
    <location>
        <begin position="23"/>
        <end position="242"/>
    </location>
</feature>
<organism evidence="2 3">
    <name type="scientific">Branchiostoma belcheri</name>
    <name type="common">Amphioxus</name>
    <dbReference type="NCBI Taxonomy" id="7741"/>
    <lineage>
        <taxon>Eukaryota</taxon>
        <taxon>Metazoa</taxon>
        <taxon>Chordata</taxon>
        <taxon>Cephalochordata</taxon>
        <taxon>Leptocardii</taxon>
        <taxon>Amphioxiformes</taxon>
        <taxon>Branchiostomatidae</taxon>
        <taxon>Branchiostoma</taxon>
    </lineage>
</organism>
<keyword evidence="1" id="KW-0732">Signal</keyword>
<accession>A0A6P5AIQ4</accession>
<dbReference type="AlphaFoldDB" id="A0A6P5AIQ4"/>
<protein>
    <submittedName>
        <fullName evidence="3">Keratin-associated protein 5-8-like</fullName>
    </submittedName>
</protein>
<sequence>MKPLGWLCVAVAAAFLMVQSSGQETGLVRDKSRQIRTVPAPPQGECVHITGGGTSGVHFYVCCNNCDESGGNPTCDRTTYQGASAGRYCGHCGADEGNGKWDLHHFKCGGCAGQSQVQETCNKEYAWVFPGTCWVWSSCFKNRCKKRFQRKARSLDTDAPFCGDNTCDPGETDTTCPYDCCPVINSDICTRNNGTCPPVCCSKPGCCKTSGSPTVKGDRVVVLEAISVVAFAFTGFSWLFNF</sequence>
<evidence type="ECO:0000313" key="3">
    <source>
        <dbReference type="RefSeq" id="XP_019646159.1"/>
    </source>
</evidence>
<dbReference type="KEGG" id="bbel:109486707"/>
<feature type="signal peptide" evidence="1">
    <location>
        <begin position="1"/>
        <end position="22"/>
    </location>
</feature>
<reference evidence="3" key="1">
    <citation type="submission" date="2025-08" db="UniProtKB">
        <authorList>
            <consortium name="RefSeq"/>
        </authorList>
    </citation>
    <scope>IDENTIFICATION</scope>
    <source>
        <tissue evidence="3">Gonad</tissue>
    </source>
</reference>
<dbReference type="RefSeq" id="XP_019646159.1">
    <property type="nucleotide sequence ID" value="XM_019790600.1"/>
</dbReference>
<name>A0A6P5AIQ4_BRABE</name>
<dbReference type="GeneID" id="109486707"/>
<dbReference type="Proteomes" id="UP000515135">
    <property type="component" value="Unplaced"/>
</dbReference>
<gene>
    <name evidence="3" type="primary">LOC109486707</name>
</gene>
<dbReference type="OrthoDB" id="10045402at2759"/>